<accession>Q143W1</accession>
<evidence type="ECO:0000259" key="2">
    <source>
        <dbReference type="Pfam" id="PF07978"/>
    </source>
</evidence>
<dbReference type="EMBL" id="CP000270">
    <property type="protein sequence ID" value="ABE29378.1"/>
    <property type="molecule type" value="Genomic_DNA"/>
</dbReference>
<reference evidence="3 4" key="1">
    <citation type="journal article" date="2006" name="Proc. Natl. Acad. Sci. U.S.A.">
        <title>Burkholderia xenovorans LB400 harbors a multi-replicon, 9.73-Mbp genome shaped for versatility.</title>
        <authorList>
            <person name="Chain P.S."/>
            <person name="Denef V.J."/>
            <person name="Konstantinidis K.T."/>
            <person name="Vergez L.M."/>
            <person name="Agullo L."/>
            <person name="Reyes V.L."/>
            <person name="Hauser L."/>
            <person name="Cordova M."/>
            <person name="Gomez L."/>
            <person name="Gonzalez M."/>
            <person name="Land M."/>
            <person name="Lao V."/>
            <person name="Larimer F."/>
            <person name="LiPuma J.J."/>
            <person name="Mahenthiralingam E."/>
            <person name="Malfatti S.A."/>
            <person name="Marx C.J."/>
            <person name="Parnell J.J."/>
            <person name="Ramette A."/>
            <person name="Richardson P."/>
            <person name="Seeger M."/>
            <person name="Smith D."/>
            <person name="Spilker T."/>
            <person name="Sul W.J."/>
            <person name="Tsoi T.V."/>
            <person name="Ulrich L.E."/>
            <person name="Zhulin I.B."/>
            <person name="Tiedje J.M."/>
        </authorList>
    </citation>
    <scope>NUCLEOTIDE SEQUENCE [LARGE SCALE GENOMIC DNA]</scope>
    <source>
        <strain evidence="3 4">LB400</strain>
    </source>
</reference>
<dbReference type="eggNOG" id="ENOG50330K6">
    <property type="taxonomic scope" value="Bacteria"/>
</dbReference>
<evidence type="ECO:0000313" key="4">
    <source>
        <dbReference type="Proteomes" id="UP000001817"/>
    </source>
</evidence>
<dbReference type="Pfam" id="PF07978">
    <property type="entry name" value="NIPSNAP"/>
    <property type="match status" value="1"/>
</dbReference>
<comment type="similarity">
    <text evidence="1">Belongs to the NipSnap family.</text>
</comment>
<dbReference type="AlphaFoldDB" id="Q143W1"/>
<keyword evidence="4" id="KW-1185">Reference proteome</keyword>
<evidence type="ECO:0000256" key="1">
    <source>
        <dbReference type="ARBA" id="ARBA00005291"/>
    </source>
</evidence>
<evidence type="ECO:0000313" key="3">
    <source>
        <dbReference type="EMBL" id="ABE29378.1"/>
    </source>
</evidence>
<dbReference type="KEGG" id="bxb:DR64_1308"/>
<proteinExistence type="inferred from homology"/>
<sequence>MAIVEERCYVLHSQFGPADYFAIYDRLGRKVQTQTLGGLIGYFASEVGELNSILSLWRYDSFEARLQRRAQLAADPAWKEYLSQIRPMIRTMNNRLLVPVAAPEERTTA</sequence>
<name>Q143W1_PARXL</name>
<protein>
    <recommendedName>
        <fullName evidence="2">NIPSNAP domain-containing protein</fullName>
    </recommendedName>
</protein>
<dbReference type="InterPro" id="IPR011008">
    <property type="entry name" value="Dimeric_a/b-barrel"/>
</dbReference>
<dbReference type="PATRIC" id="fig|266265.5.peg.855"/>
<dbReference type="PANTHER" id="PTHR21017:SF17">
    <property type="entry name" value="PROTEIN NIPSNAP"/>
    <property type="match status" value="1"/>
</dbReference>
<organism evidence="3 4">
    <name type="scientific">Paraburkholderia xenovorans (strain LB400)</name>
    <dbReference type="NCBI Taxonomy" id="266265"/>
    <lineage>
        <taxon>Bacteria</taxon>
        <taxon>Pseudomonadati</taxon>
        <taxon>Pseudomonadota</taxon>
        <taxon>Betaproteobacteria</taxon>
        <taxon>Burkholderiales</taxon>
        <taxon>Burkholderiaceae</taxon>
        <taxon>Paraburkholderia</taxon>
    </lineage>
</organism>
<dbReference type="Proteomes" id="UP000001817">
    <property type="component" value="Chromosome 1"/>
</dbReference>
<dbReference type="SUPFAM" id="SSF54909">
    <property type="entry name" value="Dimeric alpha+beta barrel"/>
    <property type="match status" value="1"/>
</dbReference>
<dbReference type="Gene3D" id="3.30.70.100">
    <property type="match status" value="1"/>
</dbReference>
<dbReference type="InterPro" id="IPR051557">
    <property type="entry name" value="NipSnap_domain"/>
</dbReference>
<dbReference type="PANTHER" id="PTHR21017">
    <property type="entry name" value="NIPSNAP-RELATED"/>
    <property type="match status" value="1"/>
</dbReference>
<dbReference type="STRING" id="266265.Bxe_A3611"/>
<feature type="domain" description="NIPSNAP" evidence="2">
    <location>
        <begin position="5"/>
        <end position="101"/>
    </location>
</feature>
<dbReference type="RefSeq" id="WP_011487148.1">
    <property type="nucleotide sequence ID" value="NC_007951.1"/>
</dbReference>
<dbReference type="OrthoDB" id="8905985at2"/>
<dbReference type="InterPro" id="IPR012577">
    <property type="entry name" value="NIPSNAP"/>
</dbReference>
<gene>
    <name evidence="3" type="ORF">Bxe_A3611</name>
</gene>
<dbReference type="KEGG" id="bxe:Bxe_A3611"/>